<comment type="similarity">
    <text evidence="13">Belongs to the early nodulin-like (ENODL) family.</text>
</comment>
<dbReference type="CDD" id="cd11019">
    <property type="entry name" value="OsENODL1_like"/>
    <property type="match status" value="1"/>
</dbReference>
<evidence type="ECO:0000256" key="3">
    <source>
        <dbReference type="ARBA" id="ARBA00010550"/>
    </source>
</evidence>
<keyword evidence="4" id="KW-0336">GPI-anchor</keyword>
<accession>A0AAP0PGI1</accession>
<dbReference type="SMART" id="SM00382">
    <property type="entry name" value="AAA"/>
    <property type="match status" value="1"/>
</dbReference>
<dbReference type="GO" id="GO:0098552">
    <property type="term" value="C:side of membrane"/>
    <property type="evidence" value="ECO:0007669"/>
    <property type="project" value="UniProtKB-KW"/>
</dbReference>
<dbReference type="GO" id="GO:0004222">
    <property type="term" value="F:metalloendopeptidase activity"/>
    <property type="evidence" value="ECO:0007669"/>
    <property type="project" value="InterPro"/>
</dbReference>
<evidence type="ECO:0000259" key="18">
    <source>
        <dbReference type="PROSITE" id="PS51485"/>
    </source>
</evidence>
<keyword evidence="17" id="KW-1133">Transmembrane helix</keyword>
<feature type="region of interest" description="Disordered" evidence="16">
    <location>
        <begin position="1082"/>
        <end position="1107"/>
    </location>
</feature>
<evidence type="ECO:0000256" key="15">
    <source>
        <dbReference type="SAM" id="Coils"/>
    </source>
</evidence>
<dbReference type="Gene3D" id="3.40.50.300">
    <property type="entry name" value="P-loop containing nucleotide triphosphate hydrolases"/>
    <property type="match status" value="1"/>
</dbReference>
<dbReference type="GO" id="GO:0009507">
    <property type="term" value="C:chloroplast"/>
    <property type="evidence" value="ECO:0007669"/>
    <property type="project" value="TreeGrafter"/>
</dbReference>
<dbReference type="Gene3D" id="2.60.40.420">
    <property type="entry name" value="Cupredoxins - blue copper proteins"/>
    <property type="match status" value="1"/>
</dbReference>
<dbReference type="FunFam" id="2.60.40.420:FF:000010">
    <property type="entry name" value="Early nodulin-like protein 1"/>
    <property type="match status" value="1"/>
</dbReference>
<dbReference type="InterPro" id="IPR041569">
    <property type="entry name" value="AAA_lid_3"/>
</dbReference>
<dbReference type="GO" id="GO:0045037">
    <property type="term" value="P:protein import into chloroplast stroma"/>
    <property type="evidence" value="ECO:0007669"/>
    <property type="project" value="TreeGrafter"/>
</dbReference>
<dbReference type="GO" id="GO:0005524">
    <property type="term" value="F:ATP binding"/>
    <property type="evidence" value="ECO:0007669"/>
    <property type="project" value="InterPro"/>
</dbReference>
<dbReference type="Gene3D" id="1.20.58.760">
    <property type="entry name" value="Peptidase M41"/>
    <property type="match status" value="1"/>
</dbReference>
<sequence>MGFCCVLDSSTFLSSPKTLATSRTTKTPLSISCNSQTLEPHNDDQETKKTALNLLGLSATLTVISASLPQPSLAAAAKVAKRSARKAEALSPEELKAWSQGLPVVSERIPYTELLNLKLEGKLKHVIKLASVSLRRRPESVLVVLDDSRVLRTVLPTVERDEKFWKGWDGLEMDSVCVNAYTPPIRKPEIPSPYLGFLSKIPLSMLALVKTKPQSKRALEIEKARMELKMRRKEELARAREEREAMEKAIKVQRKMEEKRRKKELRKIKYEESLRRARRNYQDMALVWANLARDQNVATALGFVFFFIFYRTVVFNYRKQQKDYEDRLKIEKAEAEERKKMRELEREMEGDEGEGDENDEKKGEKNAYLKMAMQFMKSGARVRRAHSKKLPQYLERGVDVKFSDVAGLGKIRLELEEVVKFFTHGEMYRRRGVKIPGGILLCGPPGVGKTLLAKAVAGEAGVNFFSISASQFVEIYVGIGASRVRALYQEAKENAPSVVFIDELDAVGRERGLIKGSGGQERDATLNQLLVCLDGFEGKGEVITIAATNRPDILDSALVRPGRFDRKILFPNLVHARKKPMAEDVDYMAVASMTEGMVGAELANIIEVAAINMMRDGRSELVVMVVYWSGKAERRELERGELARRKRVKSKIVESLTRREKRIENSKTEELCSMLFRQVGWLRPDSFQTVSGLNPNQITTDDLLQAAQIEERGTLDRKDRSTEMWRQLALNEASMAVVAANFRDLKNIEFITISPRAGRELGYVRVKMDHVKFNSGMLSRQSLLDHITVQVAPRAADEIWYGEDKLSTIWAETGDNARSAARAFVLGGLSEKHHGLADFWVADRLNEIDLEALRVLNMCYDRAKEILQRNQRLMDSVVNELIKKKSLSKQEFFNLVELHGCLEPMPPSIVDIRVAKRMQLQENMTRRKEAVQGVPVGMAGLPAEILLKQIPQHFPLRRVWHLSSIQKAFVAVTSTAEASTRFKVGERLGWRQPDENNTAIYSDWAANNRFVIGDSLYFEYHNDSVLVVDKAGYYHCNTARPIASFDDGKTLIKLDRPGFAYFISGFPEHCKNGERLNVNVMPAVHPSPPSPPSADVPPSMSPALSPEQNSGVSVAVSSAGFMLISLAVVLLVSSTTAPY</sequence>
<evidence type="ECO:0000256" key="2">
    <source>
        <dbReference type="ARBA" id="ARBA00010044"/>
    </source>
</evidence>
<dbReference type="Pfam" id="PF01434">
    <property type="entry name" value="Peptidase_M41"/>
    <property type="match status" value="1"/>
</dbReference>
<keyword evidence="8" id="KW-0809">Transit peptide</keyword>
<dbReference type="SUPFAM" id="SSF49503">
    <property type="entry name" value="Cupredoxins"/>
    <property type="match status" value="1"/>
</dbReference>
<dbReference type="PANTHER" id="PTHR23076:SF56">
    <property type="entry name" value="INACTIVE ATP-DEPENDENT ZINC METALLOPROTEASE FTSHI 2, CHLOROPLASTIC-RELATED"/>
    <property type="match status" value="1"/>
</dbReference>
<dbReference type="CDD" id="cd19501">
    <property type="entry name" value="RecA-like_FtsH"/>
    <property type="match status" value="1"/>
</dbReference>
<dbReference type="SUPFAM" id="SSF140990">
    <property type="entry name" value="FtsH protease domain-like"/>
    <property type="match status" value="1"/>
</dbReference>
<evidence type="ECO:0000256" key="11">
    <source>
        <dbReference type="ARBA" id="ARBA00023180"/>
    </source>
</evidence>
<dbReference type="FunFam" id="1.20.58.760:FF:000012">
    <property type="entry name" value="probable inactive ATP-dependent zinc metalloprotease FTSHI 2, chloroplastic"/>
    <property type="match status" value="1"/>
</dbReference>
<dbReference type="FunFam" id="3.40.50.300:FF:000982">
    <property type="entry name" value="Inactive ATP-dependent zinc metalloprotease FTSHI 2 like"/>
    <property type="match status" value="1"/>
</dbReference>
<dbReference type="PANTHER" id="PTHR23076">
    <property type="entry name" value="METALLOPROTEASE M41 FTSH"/>
    <property type="match status" value="1"/>
</dbReference>
<keyword evidence="12" id="KW-0449">Lipoprotein</keyword>
<dbReference type="InterPro" id="IPR037219">
    <property type="entry name" value="Peptidase_M41-like"/>
</dbReference>
<dbReference type="InterPro" id="IPR027417">
    <property type="entry name" value="P-loop_NTPase"/>
</dbReference>
<dbReference type="GO" id="GO:0006508">
    <property type="term" value="P:proteolysis"/>
    <property type="evidence" value="ECO:0007669"/>
    <property type="project" value="UniProtKB-KW"/>
</dbReference>
<dbReference type="EMBL" id="JBBNAF010000005">
    <property type="protein sequence ID" value="KAK9142074.1"/>
    <property type="molecule type" value="Genomic_DNA"/>
</dbReference>
<evidence type="ECO:0000256" key="6">
    <source>
        <dbReference type="ARBA" id="ARBA00022729"/>
    </source>
</evidence>
<dbReference type="InterPro" id="IPR000642">
    <property type="entry name" value="Peptidase_M41"/>
</dbReference>
<evidence type="ECO:0000313" key="19">
    <source>
        <dbReference type="EMBL" id="KAK9142074.1"/>
    </source>
</evidence>
<dbReference type="PROSITE" id="PS00674">
    <property type="entry name" value="AAA"/>
    <property type="match status" value="1"/>
</dbReference>
<comment type="subcellular location">
    <subcellularLocation>
        <location evidence="14">Endomembrane system</location>
        <topology evidence="14">Lipid-anchor</topology>
    </subcellularLocation>
    <subcellularLocation>
        <location evidence="1">Membrane</location>
        <topology evidence="1">Lipid-anchor</topology>
        <topology evidence="1">GPI-anchor</topology>
    </subcellularLocation>
</comment>
<keyword evidence="10" id="KW-1015">Disulfide bond</keyword>
<evidence type="ECO:0000256" key="5">
    <source>
        <dbReference type="ARBA" id="ARBA00022670"/>
    </source>
</evidence>
<keyword evidence="5" id="KW-0645">Protease</keyword>
<evidence type="ECO:0000256" key="14">
    <source>
        <dbReference type="ARBA" id="ARBA00037868"/>
    </source>
</evidence>
<evidence type="ECO:0000256" key="13">
    <source>
        <dbReference type="ARBA" id="ARBA00035011"/>
    </source>
</evidence>
<evidence type="ECO:0000256" key="10">
    <source>
        <dbReference type="ARBA" id="ARBA00023157"/>
    </source>
</evidence>
<dbReference type="Pfam" id="PF17862">
    <property type="entry name" value="AAA_lid_3"/>
    <property type="match status" value="1"/>
</dbReference>
<evidence type="ECO:0000256" key="9">
    <source>
        <dbReference type="ARBA" id="ARBA00023136"/>
    </source>
</evidence>
<evidence type="ECO:0000256" key="12">
    <source>
        <dbReference type="ARBA" id="ARBA00023288"/>
    </source>
</evidence>
<dbReference type="GO" id="GO:0016887">
    <property type="term" value="F:ATP hydrolysis activity"/>
    <property type="evidence" value="ECO:0007669"/>
    <property type="project" value="InterPro"/>
</dbReference>
<name>A0AAP0PGI1_9MAGN</name>
<dbReference type="SUPFAM" id="SSF52540">
    <property type="entry name" value="P-loop containing nucleoside triphosphate hydrolases"/>
    <property type="match status" value="1"/>
</dbReference>
<protein>
    <recommendedName>
        <fullName evidence="18">Phytocyanin domain-containing protein</fullName>
    </recommendedName>
</protein>
<evidence type="ECO:0000256" key="1">
    <source>
        <dbReference type="ARBA" id="ARBA00004589"/>
    </source>
</evidence>
<dbReference type="AlphaFoldDB" id="A0AAP0PGI1"/>
<keyword evidence="20" id="KW-1185">Reference proteome</keyword>
<evidence type="ECO:0000256" key="16">
    <source>
        <dbReference type="SAM" id="MobiDB-lite"/>
    </source>
</evidence>
<dbReference type="InterPro" id="IPR003245">
    <property type="entry name" value="Phytocyanin_dom"/>
</dbReference>
<dbReference type="InterPro" id="IPR003959">
    <property type="entry name" value="ATPase_AAA_core"/>
</dbReference>
<evidence type="ECO:0000256" key="8">
    <source>
        <dbReference type="ARBA" id="ARBA00022946"/>
    </source>
</evidence>
<dbReference type="Pfam" id="PF02298">
    <property type="entry name" value="Cu_bind_like"/>
    <property type="match status" value="1"/>
</dbReference>
<keyword evidence="9 17" id="KW-0472">Membrane</keyword>
<feature type="coiled-coil region" evidence="15">
    <location>
        <begin position="216"/>
        <end position="280"/>
    </location>
</feature>
<keyword evidence="7" id="KW-0378">Hydrolase</keyword>
<dbReference type="GO" id="GO:0004176">
    <property type="term" value="F:ATP-dependent peptidase activity"/>
    <property type="evidence" value="ECO:0007669"/>
    <property type="project" value="InterPro"/>
</dbReference>
<dbReference type="GO" id="GO:0012505">
    <property type="term" value="C:endomembrane system"/>
    <property type="evidence" value="ECO:0007669"/>
    <property type="project" value="UniProtKB-SubCell"/>
</dbReference>
<keyword evidence="11" id="KW-0325">Glycoprotein</keyword>
<comment type="similarity">
    <text evidence="2">In the C-terminal section; belongs to the peptidase M41 family.</text>
</comment>
<feature type="transmembrane region" description="Helical" evidence="17">
    <location>
        <begin position="1111"/>
        <end position="1132"/>
    </location>
</feature>
<dbReference type="InterPro" id="IPR003593">
    <property type="entry name" value="AAA+_ATPase"/>
</dbReference>
<evidence type="ECO:0000256" key="4">
    <source>
        <dbReference type="ARBA" id="ARBA00022622"/>
    </source>
</evidence>
<dbReference type="InterPro" id="IPR003960">
    <property type="entry name" value="ATPase_AAA_CS"/>
</dbReference>
<keyword evidence="6" id="KW-0732">Signal</keyword>
<dbReference type="InterPro" id="IPR041846">
    <property type="entry name" value="ENL_dom"/>
</dbReference>
<keyword evidence="17" id="KW-0812">Transmembrane</keyword>
<evidence type="ECO:0000256" key="7">
    <source>
        <dbReference type="ARBA" id="ARBA00022801"/>
    </source>
</evidence>
<feature type="domain" description="Phytocyanin" evidence="18">
    <location>
        <begin position="980"/>
        <end position="1082"/>
    </location>
</feature>
<dbReference type="PROSITE" id="PS51485">
    <property type="entry name" value="PHYTOCYANIN"/>
    <property type="match status" value="1"/>
</dbReference>
<evidence type="ECO:0000313" key="20">
    <source>
        <dbReference type="Proteomes" id="UP001420932"/>
    </source>
</evidence>
<proteinExistence type="inferred from homology"/>
<gene>
    <name evidence="19" type="ORF">Syun_011474</name>
</gene>
<keyword evidence="15" id="KW-0175">Coiled coil</keyword>
<dbReference type="GO" id="GO:0009055">
    <property type="term" value="F:electron transfer activity"/>
    <property type="evidence" value="ECO:0007669"/>
    <property type="project" value="InterPro"/>
</dbReference>
<dbReference type="Gene3D" id="1.10.8.60">
    <property type="match status" value="1"/>
</dbReference>
<dbReference type="Pfam" id="PF00004">
    <property type="entry name" value="AAA"/>
    <property type="match status" value="1"/>
</dbReference>
<evidence type="ECO:0000256" key="17">
    <source>
        <dbReference type="SAM" id="Phobius"/>
    </source>
</evidence>
<reference evidence="19 20" key="1">
    <citation type="submission" date="2024-01" db="EMBL/GenBank/DDBJ databases">
        <title>Genome assemblies of Stephania.</title>
        <authorList>
            <person name="Yang L."/>
        </authorList>
    </citation>
    <scope>NUCLEOTIDE SEQUENCE [LARGE SCALE GENOMIC DNA]</scope>
    <source>
        <strain evidence="19">YNDBR</strain>
        <tissue evidence="19">Leaf</tissue>
    </source>
</reference>
<organism evidence="19 20">
    <name type="scientific">Stephania yunnanensis</name>
    <dbReference type="NCBI Taxonomy" id="152371"/>
    <lineage>
        <taxon>Eukaryota</taxon>
        <taxon>Viridiplantae</taxon>
        <taxon>Streptophyta</taxon>
        <taxon>Embryophyta</taxon>
        <taxon>Tracheophyta</taxon>
        <taxon>Spermatophyta</taxon>
        <taxon>Magnoliopsida</taxon>
        <taxon>Ranunculales</taxon>
        <taxon>Menispermaceae</taxon>
        <taxon>Menispermoideae</taxon>
        <taxon>Cissampelideae</taxon>
        <taxon>Stephania</taxon>
    </lineage>
</organism>
<comment type="caution">
    <text evidence="19">The sequence shown here is derived from an EMBL/GenBank/DDBJ whole genome shotgun (WGS) entry which is preliminary data.</text>
</comment>
<dbReference type="InterPro" id="IPR008972">
    <property type="entry name" value="Cupredoxin"/>
</dbReference>
<feature type="compositionally biased region" description="Acidic residues" evidence="16">
    <location>
        <begin position="348"/>
        <end position="358"/>
    </location>
</feature>
<dbReference type="Proteomes" id="UP001420932">
    <property type="component" value="Unassembled WGS sequence"/>
</dbReference>
<feature type="region of interest" description="Disordered" evidence="16">
    <location>
        <begin position="339"/>
        <end position="362"/>
    </location>
</feature>
<comment type="similarity">
    <text evidence="3">In the N-terminal section; belongs to the AAA ATPase family.</text>
</comment>
<feature type="compositionally biased region" description="Pro residues" evidence="16">
    <location>
        <begin position="1085"/>
        <end position="1095"/>
    </location>
</feature>